<evidence type="ECO:0008006" key="4">
    <source>
        <dbReference type="Google" id="ProtNLM"/>
    </source>
</evidence>
<dbReference type="InterPro" id="IPR011478">
    <property type="entry name" value="DUF1585"/>
</dbReference>
<gene>
    <name evidence="3" type="ORF">METZ01_LOCUS309548</name>
</gene>
<name>A0A382N675_9ZZZZ</name>
<feature type="domain" description="DUF1585" evidence="1">
    <location>
        <begin position="74"/>
        <end position="147"/>
    </location>
</feature>
<dbReference type="Pfam" id="PF07627">
    <property type="entry name" value="PSCyt3"/>
    <property type="match status" value="1"/>
</dbReference>
<organism evidence="3">
    <name type="scientific">marine metagenome</name>
    <dbReference type="NCBI Taxonomy" id="408172"/>
    <lineage>
        <taxon>unclassified sequences</taxon>
        <taxon>metagenomes</taxon>
        <taxon>ecological metagenomes</taxon>
    </lineage>
</organism>
<reference evidence="3" key="1">
    <citation type="submission" date="2018-05" db="EMBL/GenBank/DDBJ databases">
        <authorList>
            <person name="Lanie J.A."/>
            <person name="Ng W.-L."/>
            <person name="Kazmierczak K.M."/>
            <person name="Andrzejewski T.M."/>
            <person name="Davidsen T.M."/>
            <person name="Wayne K.J."/>
            <person name="Tettelin H."/>
            <person name="Glass J.I."/>
            <person name="Rusch D."/>
            <person name="Podicherti R."/>
            <person name="Tsui H.-C.T."/>
            <person name="Winkler M.E."/>
        </authorList>
    </citation>
    <scope>NUCLEOTIDE SEQUENCE</scope>
</reference>
<evidence type="ECO:0000259" key="1">
    <source>
        <dbReference type="Pfam" id="PF07624"/>
    </source>
</evidence>
<sequence length="150" mass="17323">NPPPPDIDPIEPDTRGVTTIRALMEKHRNNPTCFECHRKIDPLGLSMEHYDYIGIWRDRYNKKLPIDGSGKMPDGTAINGPTGIKQYLSTRPEQFTRCLTEKLFIYAMGRRISFIDRDDIDRIVAAMPRHKYGLRELIQQVVASEPFHTK</sequence>
<dbReference type="EMBL" id="UINC01098288">
    <property type="protein sequence ID" value="SVC56694.1"/>
    <property type="molecule type" value="Genomic_DNA"/>
</dbReference>
<dbReference type="InterPro" id="IPR013039">
    <property type="entry name" value="DUF1588"/>
</dbReference>
<feature type="domain" description="DUF1588" evidence="2">
    <location>
        <begin position="2"/>
        <end position="59"/>
    </location>
</feature>
<protein>
    <recommendedName>
        <fullName evidence="4">DUF1588 domain-containing protein</fullName>
    </recommendedName>
</protein>
<feature type="non-terminal residue" evidence="3">
    <location>
        <position position="1"/>
    </location>
</feature>
<accession>A0A382N675</accession>
<dbReference type="AlphaFoldDB" id="A0A382N675"/>
<proteinExistence type="predicted"/>
<dbReference type="Pfam" id="PF07624">
    <property type="entry name" value="PSD2"/>
    <property type="match status" value="1"/>
</dbReference>
<evidence type="ECO:0000259" key="2">
    <source>
        <dbReference type="Pfam" id="PF07627"/>
    </source>
</evidence>
<evidence type="ECO:0000313" key="3">
    <source>
        <dbReference type="EMBL" id="SVC56694.1"/>
    </source>
</evidence>